<organism evidence="9 10">
    <name type="scientific">Nocardia salmonicida</name>
    <dbReference type="NCBI Taxonomy" id="53431"/>
    <lineage>
        <taxon>Bacteria</taxon>
        <taxon>Bacillati</taxon>
        <taxon>Actinomycetota</taxon>
        <taxon>Actinomycetes</taxon>
        <taxon>Mycobacteriales</taxon>
        <taxon>Nocardiaceae</taxon>
        <taxon>Nocardia</taxon>
    </lineage>
</organism>
<dbReference type="InterPro" id="IPR009075">
    <property type="entry name" value="AcylCo_DH/oxidase_C"/>
</dbReference>
<dbReference type="Gene3D" id="1.10.540.10">
    <property type="entry name" value="Acyl-CoA dehydrogenase/oxidase, N-terminal domain"/>
    <property type="match status" value="1"/>
</dbReference>
<evidence type="ECO:0000256" key="3">
    <source>
        <dbReference type="ARBA" id="ARBA00022630"/>
    </source>
</evidence>
<protein>
    <submittedName>
        <fullName evidence="9">Acyl-CoA/acyl-ACP dehydrogenase</fullName>
    </submittedName>
</protein>
<feature type="domain" description="Acyl-CoA dehydrogenase/oxidase C-terminal" evidence="6">
    <location>
        <begin position="280"/>
        <end position="410"/>
    </location>
</feature>
<dbReference type="RefSeq" id="WP_357365507.1">
    <property type="nucleotide sequence ID" value="NZ_CP109527.1"/>
</dbReference>
<dbReference type="InterPro" id="IPR013786">
    <property type="entry name" value="AcylCoA_DH/ox_N"/>
</dbReference>
<dbReference type="EMBL" id="CP109527">
    <property type="protein sequence ID" value="WTY39400.1"/>
    <property type="molecule type" value="Genomic_DNA"/>
</dbReference>
<dbReference type="CDD" id="cd00567">
    <property type="entry name" value="ACAD"/>
    <property type="match status" value="1"/>
</dbReference>
<dbReference type="SUPFAM" id="SSF56645">
    <property type="entry name" value="Acyl-CoA dehydrogenase NM domain-like"/>
    <property type="match status" value="1"/>
</dbReference>
<gene>
    <name evidence="9" type="ORF">OG308_16935</name>
</gene>
<dbReference type="InterPro" id="IPR009100">
    <property type="entry name" value="AcylCoA_DH/oxidase_NM_dom_sf"/>
</dbReference>
<evidence type="ECO:0000256" key="2">
    <source>
        <dbReference type="ARBA" id="ARBA00009347"/>
    </source>
</evidence>
<keyword evidence="10" id="KW-1185">Reference proteome</keyword>
<sequence length="420" mass="43923">MITESSRFALAVAIPAYRNPDLAAACGALRILVETHSSGGQFVVSAQVGSSPESGEQEILDRVAELAVGFAADAADYDERAEIPVEELTALHDAQVDRAVLPRRLGGLGLSYQSFGTVVRILAKADPSIATIWVMHAGAGVALAELTGDSAGSFFADEFLAGKRFANALSEPGSGNRFLQPQQVAEPAVGGWSLSGAKRFVSGSEIADYLLVNALVSGVPTFFGVIPDESVSIIPIWDTLGLRATRSQLLAFDNTVLRAEYRGRAPGPGDFAVIPAGLPAISLGIADAALAALIAHARSRLILGNPLADQQWVQHEVADVQIRLAAAHALYDQGLREADSANPAFFATLSRAKYLANKVAVDVAQLGVRVGGASGYLRGSPIQRHLRDAEAGQLMAYSTEVLAGEIGREVLGVASPPPSP</sequence>
<evidence type="ECO:0000256" key="1">
    <source>
        <dbReference type="ARBA" id="ARBA00001974"/>
    </source>
</evidence>
<evidence type="ECO:0000256" key="5">
    <source>
        <dbReference type="RuleBase" id="RU362125"/>
    </source>
</evidence>
<reference evidence="9 10" key="1">
    <citation type="submission" date="2022-10" db="EMBL/GenBank/DDBJ databases">
        <title>The complete genomes of actinobacterial strains from the NBC collection.</title>
        <authorList>
            <person name="Joergensen T.S."/>
            <person name="Alvarez Arevalo M."/>
            <person name="Sterndorff E.B."/>
            <person name="Faurdal D."/>
            <person name="Vuksanovic O."/>
            <person name="Mourched A.-S."/>
            <person name="Charusanti P."/>
            <person name="Shaw S."/>
            <person name="Blin K."/>
            <person name="Weber T."/>
        </authorList>
    </citation>
    <scope>NUCLEOTIDE SEQUENCE [LARGE SCALE GENOMIC DNA]</scope>
    <source>
        <strain evidence="9 10">NBC_01413</strain>
    </source>
</reference>
<evidence type="ECO:0000313" key="10">
    <source>
        <dbReference type="Proteomes" id="UP001621418"/>
    </source>
</evidence>
<dbReference type="InterPro" id="IPR036250">
    <property type="entry name" value="AcylCo_DH-like_C"/>
</dbReference>
<proteinExistence type="inferred from homology"/>
<dbReference type="Gene3D" id="2.40.110.10">
    <property type="entry name" value="Butyryl-CoA Dehydrogenase, subunit A, domain 2"/>
    <property type="match status" value="1"/>
</dbReference>
<evidence type="ECO:0000259" key="6">
    <source>
        <dbReference type="Pfam" id="PF00441"/>
    </source>
</evidence>
<keyword evidence="4 5" id="KW-0274">FAD</keyword>
<dbReference type="Pfam" id="PF02770">
    <property type="entry name" value="Acyl-CoA_dh_M"/>
    <property type="match status" value="1"/>
</dbReference>
<keyword evidence="5" id="KW-0560">Oxidoreductase</keyword>
<comment type="similarity">
    <text evidence="2 5">Belongs to the acyl-CoA dehydrogenase family.</text>
</comment>
<comment type="cofactor">
    <cofactor evidence="1 5">
        <name>FAD</name>
        <dbReference type="ChEBI" id="CHEBI:57692"/>
    </cofactor>
</comment>
<dbReference type="PIRSF" id="PIRSF016578">
    <property type="entry name" value="HsaA"/>
    <property type="match status" value="1"/>
</dbReference>
<evidence type="ECO:0000259" key="8">
    <source>
        <dbReference type="Pfam" id="PF02771"/>
    </source>
</evidence>
<keyword evidence="3 5" id="KW-0285">Flavoprotein</keyword>
<dbReference type="Pfam" id="PF02771">
    <property type="entry name" value="Acyl-CoA_dh_N"/>
    <property type="match status" value="1"/>
</dbReference>
<evidence type="ECO:0000313" key="9">
    <source>
        <dbReference type="EMBL" id="WTY39400.1"/>
    </source>
</evidence>
<evidence type="ECO:0000259" key="7">
    <source>
        <dbReference type="Pfam" id="PF02770"/>
    </source>
</evidence>
<dbReference type="PANTHER" id="PTHR43884">
    <property type="entry name" value="ACYL-COA DEHYDROGENASE"/>
    <property type="match status" value="1"/>
</dbReference>
<accession>A0ABZ1NH91</accession>
<dbReference type="InterPro" id="IPR006091">
    <property type="entry name" value="Acyl-CoA_Oxase/DH_mid-dom"/>
</dbReference>
<dbReference type="Gene3D" id="1.20.140.10">
    <property type="entry name" value="Butyryl-CoA Dehydrogenase, subunit A, domain 3"/>
    <property type="match status" value="1"/>
</dbReference>
<evidence type="ECO:0000256" key="4">
    <source>
        <dbReference type="ARBA" id="ARBA00022827"/>
    </source>
</evidence>
<feature type="domain" description="Acyl-CoA dehydrogenase/oxidase N-terminal" evidence="8">
    <location>
        <begin position="56"/>
        <end position="142"/>
    </location>
</feature>
<dbReference type="InterPro" id="IPR037069">
    <property type="entry name" value="AcylCoA_DH/ox_N_sf"/>
</dbReference>
<feature type="domain" description="Acyl-CoA oxidase/dehydrogenase middle" evidence="7">
    <location>
        <begin position="167"/>
        <end position="254"/>
    </location>
</feature>
<dbReference type="Pfam" id="PF00441">
    <property type="entry name" value="Acyl-CoA_dh_1"/>
    <property type="match status" value="1"/>
</dbReference>
<dbReference type="Proteomes" id="UP001621418">
    <property type="component" value="Chromosome"/>
</dbReference>
<dbReference type="InterPro" id="IPR046373">
    <property type="entry name" value="Acyl-CoA_Oxase/DH_mid-dom_sf"/>
</dbReference>
<dbReference type="PANTHER" id="PTHR43884:SF12">
    <property type="entry name" value="ISOVALERYL-COA DEHYDROGENASE, MITOCHONDRIAL-RELATED"/>
    <property type="match status" value="1"/>
</dbReference>
<dbReference type="SUPFAM" id="SSF47203">
    <property type="entry name" value="Acyl-CoA dehydrogenase C-terminal domain-like"/>
    <property type="match status" value="1"/>
</dbReference>
<name>A0ABZ1NH91_9NOCA</name>